<comment type="caution">
    <text evidence="1">The sequence shown here is derived from an EMBL/GenBank/DDBJ whole genome shotgun (WGS) entry which is preliminary data.</text>
</comment>
<name>A0ACA9QXB7_9GLOM</name>
<gene>
    <name evidence="1" type="ORF">DHETER_LOCUS15681</name>
</gene>
<feature type="non-terminal residue" evidence="1">
    <location>
        <position position="1"/>
    </location>
</feature>
<dbReference type="EMBL" id="CAJVPU010055193">
    <property type="protein sequence ID" value="CAG8768210.1"/>
    <property type="molecule type" value="Genomic_DNA"/>
</dbReference>
<dbReference type="Proteomes" id="UP000789702">
    <property type="component" value="Unassembled WGS sequence"/>
</dbReference>
<sequence>PEVLTDKKFTCEANIYSFGTLLYEIITGLSPDRNDAHDAGFETRICSEVKPKIPEHTPKLFKQLMNQFWRSDPSQRPKANELIDKLDQWHKNPPSEINNQTSKEKALTVIVDNNLKAIVPIAKGAKGL</sequence>
<organism evidence="1 2">
    <name type="scientific">Dentiscutata heterogama</name>
    <dbReference type="NCBI Taxonomy" id="1316150"/>
    <lineage>
        <taxon>Eukaryota</taxon>
        <taxon>Fungi</taxon>
        <taxon>Fungi incertae sedis</taxon>
        <taxon>Mucoromycota</taxon>
        <taxon>Glomeromycotina</taxon>
        <taxon>Glomeromycetes</taxon>
        <taxon>Diversisporales</taxon>
        <taxon>Gigasporaceae</taxon>
        <taxon>Dentiscutata</taxon>
    </lineage>
</organism>
<protein>
    <submittedName>
        <fullName evidence="1">3664_t:CDS:1</fullName>
    </submittedName>
</protein>
<feature type="non-terminal residue" evidence="1">
    <location>
        <position position="128"/>
    </location>
</feature>
<reference evidence="1" key="1">
    <citation type="submission" date="2021-06" db="EMBL/GenBank/DDBJ databases">
        <authorList>
            <person name="Kallberg Y."/>
            <person name="Tangrot J."/>
            <person name="Rosling A."/>
        </authorList>
    </citation>
    <scope>NUCLEOTIDE SEQUENCE</scope>
    <source>
        <strain evidence="1">IL203A</strain>
    </source>
</reference>
<proteinExistence type="predicted"/>
<accession>A0ACA9QXB7</accession>
<evidence type="ECO:0000313" key="2">
    <source>
        <dbReference type="Proteomes" id="UP000789702"/>
    </source>
</evidence>
<keyword evidence="2" id="KW-1185">Reference proteome</keyword>
<evidence type="ECO:0000313" key="1">
    <source>
        <dbReference type="EMBL" id="CAG8768210.1"/>
    </source>
</evidence>